<evidence type="ECO:0000313" key="1">
    <source>
        <dbReference type="EMBL" id="KAJ3555850.1"/>
    </source>
</evidence>
<sequence length="98" mass="11341">MPRGNSDLHSSLDLLTKELSSVLHRSPTQHDTDTSALQIWIMIEAYENLRNQILRRHEGDDQYAPLQMVFDTWLKALRSIHDDMTGRDGQRSESNYGD</sequence>
<keyword evidence="2" id="KW-1185">Reference proteome</keyword>
<protein>
    <submittedName>
        <fullName evidence="1">Uncharacterized protein</fullName>
    </submittedName>
</protein>
<dbReference type="AlphaFoldDB" id="A0A9W8N4W2"/>
<accession>A0A9W8N4W2</accession>
<gene>
    <name evidence="1" type="ORF">NPX13_g10270</name>
</gene>
<dbReference type="VEuPathDB" id="FungiDB:F4678DRAFT_203407"/>
<dbReference type="Proteomes" id="UP001148614">
    <property type="component" value="Unassembled WGS sequence"/>
</dbReference>
<proteinExistence type="predicted"/>
<comment type="caution">
    <text evidence="1">The sequence shown here is derived from an EMBL/GenBank/DDBJ whole genome shotgun (WGS) entry which is preliminary data.</text>
</comment>
<organism evidence="1 2">
    <name type="scientific">Xylaria arbuscula</name>
    <dbReference type="NCBI Taxonomy" id="114810"/>
    <lineage>
        <taxon>Eukaryota</taxon>
        <taxon>Fungi</taxon>
        <taxon>Dikarya</taxon>
        <taxon>Ascomycota</taxon>
        <taxon>Pezizomycotina</taxon>
        <taxon>Sordariomycetes</taxon>
        <taxon>Xylariomycetidae</taxon>
        <taxon>Xylariales</taxon>
        <taxon>Xylariaceae</taxon>
        <taxon>Xylaria</taxon>
    </lineage>
</organism>
<dbReference type="EMBL" id="JANPWZ010002826">
    <property type="protein sequence ID" value="KAJ3555850.1"/>
    <property type="molecule type" value="Genomic_DNA"/>
</dbReference>
<name>A0A9W8N4W2_9PEZI</name>
<reference evidence="1" key="1">
    <citation type="submission" date="2022-07" db="EMBL/GenBank/DDBJ databases">
        <title>Genome Sequence of Xylaria arbuscula.</title>
        <authorList>
            <person name="Buettner E."/>
        </authorList>
    </citation>
    <scope>NUCLEOTIDE SEQUENCE</scope>
    <source>
        <strain evidence="1">VT107</strain>
    </source>
</reference>
<evidence type="ECO:0000313" key="2">
    <source>
        <dbReference type="Proteomes" id="UP001148614"/>
    </source>
</evidence>